<dbReference type="AlphaFoldDB" id="A0A9W9LV96"/>
<feature type="compositionally biased region" description="Pro residues" evidence="2">
    <location>
        <begin position="877"/>
        <end position="890"/>
    </location>
</feature>
<feature type="compositionally biased region" description="Polar residues" evidence="2">
    <location>
        <begin position="180"/>
        <end position="202"/>
    </location>
</feature>
<feature type="compositionally biased region" description="Basic residues" evidence="2">
    <location>
        <begin position="966"/>
        <end position="977"/>
    </location>
</feature>
<sequence>MSATIPRGPSASQPQKATANDPRLHNRPQRPNAVTSQPSVASQTPTSDRTPNSALPAVQSLIPSAMTPARNVPPTDSNDFALDLSNFIESHITFTMKRQEKENLERQASHRHKYFKYLDANPSAASPTVQQMLHAYKDIDELEIRRLNDVMTEHAAKSLQFTQALQQHRLPTSLEGGSGTAPQSELRSVSSGLTKPARSQSPAALDERLSKLSASVTNQSQHNRKMEGSISDMAQWKDDIERGNAKLPLSALPDDILSMQHGLKKNVDELHVSRIQLQSTMVRLSNIEKDICNIKKLEDELQAGAKRLENHLRQQDEVFNHLKAELARFEHRLNGPPRSNTPLGSHNTAHSTGNTPVASNFGVNSLPPRPPAPNNLTAASSAIVRPTSDKPATASSTLGSSEETSPIDQRMAALEQAMTELRVKKEKLEESYRYLNAGVNPIIQKGPEWVGTVDQWIQRTQNILETTQTLSQTTKALVAGNRSLETRYNNINTEPMVQKMAHAIREMYPTVPTMVEQINTIREAERIRAAEIASMKREIGQLNTNANRDQLVELEHKIGVQLLSLKETLNEQYEKYDTRSSERVQSLQDALNQQAQTQSSPDSQDNPSSRQISDQIKSLEAGQQAQALRFHRELSERLSATQDALKSSSQQQISDQIKSLEETYGAQREEFETKISERVNALQEVQKADSSTTAGNLEHINFLKGRFEILQNAVENLGELGDKYAEDIATLSERLQPVEALQPQVTEFSSQLRDQDHRIQVVESPIQALKTQLEDLQAFGTAEEIQGYCEQLRGLKREDIVSKLAKLNDLLSERIVSYHAEVESSQAPTPSNPEAHANLARSTADEDKVASGESDNNTQVTAPSKTDPGVPPTTSAQPPPIHNIQPPPPNTSEGPAWTAVNTSSPQASPAQKAKSGAKRKRSPVAPSQSDRPDKSVSTPTQTNSPVVPGPSQPSKKKNKKAEALKKKERRRQSPLHQ</sequence>
<feature type="compositionally biased region" description="Polar residues" evidence="2">
    <location>
        <begin position="583"/>
        <end position="597"/>
    </location>
</feature>
<feature type="compositionally biased region" description="Polar residues" evidence="2">
    <location>
        <begin position="899"/>
        <end position="909"/>
    </location>
</feature>
<evidence type="ECO:0000256" key="2">
    <source>
        <dbReference type="SAM" id="MobiDB-lite"/>
    </source>
</evidence>
<feature type="compositionally biased region" description="Polar residues" evidence="2">
    <location>
        <begin position="853"/>
        <end position="864"/>
    </location>
</feature>
<feature type="compositionally biased region" description="Polar residues" evidence="2">
    <location>
        <begin position="925"/>
        <end position="945"/>
    </location>
</feature>
<reference evidence="3" key="1">
    <citation type="submission" date="2022-11" db="EMBL/GenBank/DDBJ databases">
        <authorList>
            <person name="Petersen C."/>
        </authorList>
    </citation>
    <scope>NUCLEOTIDE SEQUENCE</scope>
    <source>
        <strain evidence="3">IBT 21917</strain>
    </source>
</reference>
<feature type="compositionally biased region" description="Low complexity" evidence="2">
    <location>
        <begin position="598"/>
        <end position="609"/>
    </location>
</feature>
<dbReference type="OrthoDB" id="3438382at2759"/>
<name>A0A9W9LV96_9EURO</name>
<reference evidence="3" key="2">
    <citation type="journal article" date="2023" name="IMA Fungus">
        <title>Comparative genomic study of the Penicillium genus elucidates a diverse pangenome and 15 lateral gene transfer events.</title>
        <authorList>
            <person name="Petersen C."/>
            <person name="Sorensen T."/>
            <person name="Nielsen M.R."/>
            <person name="Sondergaard T.E."/>
            <person name="Sorensen J.L."/>
            <person name="Fitzpatrick D.A."/>
            <person name="Frisvad J.C."/>
            <person name="Nielsen K.L."/>
        </authorList>
    </citation>
    <scope>NUCLEOTIDE SEQUENCE</scope>
    <source>
        <strain evidence="3">IBT 21917</strain>
    </source>
</reference>
<evidence type="ECO:0000313" key="4">
    <source>
        <dbReference type="Proteomes" id="UP001146351"/>
    </source>
</evidence>
<organism evidence="3 4">
    <name type="scientific">Penicillium capsulatum</name>
    <dbReference type="NCBI Taxonomy" id="69766"/>
    <lineage>
        <taxon>Eukaryota</taxon>
        <taxon>Fungi</taxon>
        <taxon>Dikarya</taxon>
        <taxon>Ascomycota</taxon>
        <taxon>Pezizomycotina</taxon>
        <taxon>Eurotiomycetes</taxon>
        <taxon>Eurotiomycetidae</taxon>
        <taxon>Eurotiales</taxon>
        <taxon>Aspergillaceae</taxon>
        <taxon>Penicillium</taxon>
    </lineage>
</organism>
<feature type="region of interest" description="Disordered" evidence="2">
    <location>
        <begin position="1"/>
        <end position="54"/>
    </location>
</feature>
<dbReference type="PANTHER" id="PTHR45615">
    <property type="entry name" value="MYOSIN HEAVY CHAIN, NON-MUSCLE"/>
    <property type="match status" value="1"/>
</dbReference>
<feature type="region of interest" description="Disordered" evidence="2">
    <location>
        <begin position="172"/>
        <end position="228"/>
    </location>
</feature>
<feature type="compositionally biased region" description="Polar residues" evidence="2">
    <location>
        <begin position="32"/>
        <end position="53"/>
    </location>
</feature>
<gene>
    <name evidence="3" type="ORF">N7492_001990</name>
</gene>
<dbReference type="EMBL" id="JAPQKO010000002">
    <property type="protein sequence ID" value="KAJ5178780.1"/>
    <property type="molecule type" value="Genomic_DNA"/>
</dbReference>
<accession>A0A9W9LV96</accession>
<proteinExistence type="predicted"/>
<evidence type="ECO:0000256" key="1">
    <source>
        <dbReference type="SAM" id="Coils"/>
    </source>
</evidence>
<feature type="region of interest" description="Disordered" evidence="2">
    <location>
        <begin position="332"/>
        <end position="407"/>
    </location>
</feature>
<dbReference type="PANTHER" id="PTHR45615:SF80">
    <property type="entry name" value="GRIP DOMAIN-CONTAINING PROTEIN"/>
    <property type="match status" value="1"/>
</dbReference>
<keyword evidence="4" id="KW-1185">Reference proteome</keyword>
<evidence type="ECO:0000313" key="3">
    <source>
        <dbReference type="EMBL" id="KAJ5178780.1"/>
    </source>
</evidence>
<feature type="coiled-coil region" evidence="1">
    <location>
        <begin position="294"/>
        <end position="325"/>
    </location>
</feature>
<feature type="region of interest" description="Disordered" evidence="2">
    <location>
        <begin position="574"/>
        <end position="614"/>
    </location>
</feature>
<comment type="caution">
    <text evidence="3">The sequence shown here is derived from an EMBL/GenBank/DDBJ whole genome shotgun (WGS) entry which is preliminary data.</text>
</comment>
<keyword evidence="1" id="KW-0175">Coiled coil</keyword>
<dbReference type="Proteomes" id="UP001146351">
    <property type="component" value="Unassembled WGS sequence"/>
</dbReference>
<protein>
    <submittedName>
        <fullName evidence="3">Uncharacterized protein</fullName>
    </submittedName>
</protein>
<feature type="region of interest" description="Disordered" evidence="2">
    <location>
        <begin position="822"/>
        <end position="977"/>
    </location>
</feature>
<feature type="compositionally biased region" description="Polar residues" evidence="2">
    <location>
        <begin position="393"/>
        <end position="407"/>
    </location>
</feature>
<feature type="compositionally biased region" description="Polar residues" evidence="2">
    <location>
        <begin position="212"/>
        <end position="221"/>
    </location>
</feature>
<feature type="compositionally biased region" description="Polar residues" evidence="2">
    <location>
        <begin position="337"/>
        <end position="363"/>
    </location>
</feature>